<evidence type="ECO:0000313" key="2">
    <source>
        <dbReference type="EMBL" id="PKH44723.1"/>
    </source>
</evidence>
<dbReference type="PANTHER" id="PTHR43667:SF2">
    <property type="entry name" value="FATTY ACID C-METHYL TRANSFERASE"/>
    <property type="match status" value="1"/>
</dbReference>
<dbReference type="CDD" id="cd02440">
    <property type="entry name" value="AdoMet_MTases"/>
    <property type="match status" value="1"/>
</dbReference>
<gene>
    <name evidence="4" type="ORF">C1G86_1389</name>
    <name evidence="3" type="ORF">C1G87_1353</name>
    <name evidence="2" type="ORF">CVH13_01767</name>
    <name evidence="1" type="ORF">Dm11a5_1316</name>
</gene>
<dbReference type="AlphaFoldDB" id="A0A142VBK2"/>
<dbReference type="EMBL" id="PHFD01000436">
    <property type="protein sequence ID" value="PKH44723.1"/>
    <property type="molecule type" value="Genomic_DNA"/>
</dbReference>
<organism evidence="1 5">
    <name type="scientific">Dehalococcoides mccartyi</name>
    <dbReference type="NCBI Taxonomy" id="61435"/>
    <lineage>
        <taxon>Bacteria</taxon>
        <taxon>Bacillati</taxon>
        <taxon>Chloroflexota</taxon>
        <taxon>Dehalococcoidia</taxon>
        <taxon>Dehalococcoidales</taxon>
        <taxon>Dehalococcoidaceae</taxon>
        <taxon>Dehalococcoides</taxon>
    </lineage>
</organism>
<evidence type="ECO:0000313" key="1">
    <source>
        <dbReference type="EMBL" id="AMU87142.1"/>
    </source>
</evidence>
<dbReference type="SUPFAM" id="SSF53335">
    <property type="entry name" value="S-adenosyl-L-methionine-dependent methyltransferases"/>
    <property type="match status" value="1"/>
</dbReference>
<protein>
    <submittedName>
        <fullName evidence="1 3">Methyltransferase</fullName>
    </submittedName>
    <submittedName>
        <fullName evidence="2">SAM-dependent methyltransferase</fullName>
    </submittedName>
</protein>
<evidence type="ECO:0000313" key="7">
    <source>
        <dbReference type="Proteomes" id="UP000248786"/>
    </source>
</evidence>
<dbReference type="EMBL" id="QGLD01000015">
    <property type="protein sequence ID" value="RAL70193.1"/>
    <property type="molecule type" value="Genomic_DNA"/>
</dbReference>
<dbReference type="PATRIC" id="fig|61435.8.peg.1310"/>
<dbReference type="Proteomes" id="UP000076394">
    <property type="component" value="Chromosome"/>
</dbReference>
<dbReference type="Pfam" id="PF13489">
    <property type="entry name" value="Methyltransf_23"/>
    <property type="match status" value="1"/>
</dbReference>
<keyword evidence="1" id="KW-0808">Transferase</keyword>
<accession>A0A142VBK2</accession>
<dbReference type="Proteomes" id="UP000233649">
    <property type="component" value="Unassembled WGS sequence"/>
</dbReference>
<evidence type="ECO:0000313" key="8">
    <source>
        <dbReference type="Proteomes" id="UP000249146"/>
    </source>
</evidence>
<evidence type="ECO:0000313" key="6">
    <source>
        <dbReference type="Proteomes" id="UP000233649"/>
    </source>
</evidence>
<reference evidence="2 6" key="2">
    <citation type="journal article" date="2017" name="FEMS Microbiol. Ecol.">
        <title>Reconstructed genomes of novel Dehalococcoides mccartyi strains from 1,2,3,4-tetrachlorodibenzo-p-dioxin-dechlorinating enrichment cultures reveal divergent reductive dehalogenase gene profiles.</title>
        <authorList>
            <person name="Dam H.T."/>
            <person name="Vollmers J."/>
            <person name="Kaster A.K."/>
            <person name="Haggblom M.M."/>
        </authorList>
    </citation>
    <scope>NUCLEOTIDE SEQUENCE [LARGE SCALE GENOMIC DNA]</scope>
    <source>
        <strain evidence="2 6">H1-3-2.001</strain>
    </source>
</reference>
<dbReference type="PANTHER" id="PTHR43667">
    <property type="entry name" value="CYCLOPROPANE-FATTY-ACYL-PHOSPHOLIPID SYNTHASE"/>
    <property type="match status" value="1"/>
</dbReference>
<dbReference type="EMBL" id="QGLC01000017">
    <property type="protein sequence ID" value="RAL69019.1"/>
    <property type="molecule type" value="Genomic_DNA"/>
</dbReference>
<dbReference type="OMA" id="LYWFAGE"/>
<evidence type="ECO:0000313" key="5">
    <source>
        <dbReference type="Proteomes" id="UP000076394"/>
    </source>
</evidence>
<dbReference type="InterPro" id="IPR029063">
    <property type="entry name" value="SAM-dependent_MTases_sf"/>
</dbReference>
<keyword evidence="1" id="KW-0489">Methyltransferase</keyword>
<name>A0A142VBK2_9CHLR</name>
<dbReference type="EMBL" id="CP011127">
    <property type="protein sequence ID" value="AMU87142.1"/>
    <property type="molecule type" value="Genomic_DNA"/>
</dbReference>
<dbReference type="OrthoDB" id="147545at2"/>
<reference evidence="7 8" key="3">
    <citation type="submission" date="2018-05" db="EMBL/GenBank/DDBJ databases">
        <title>Draft genome sequences of Dehalococcoides mccartyi strains RC and KS.</title>
        <authorList>
            <person name="Higgins S.A."/>
            <person name="Padilla-Crespo E."/>
            <person name="Loeffler F.E."/>
        </authorList>
    </citation>
    <scope>NUCLEOTIDE SEQUENCE [LARGE SCALE GENOMIC DNA]</scope>
    <source>
        <strain evidence="4 7">KS</strain>
        <strain evidence="3 8">RC</strain>
    </source>
</reference>
<dbReference type="GO" id="GO:0008168">
    <property type="term" value="F:methyltransferase activity"/>
    <property type="evidence" value="ECO:0007669"/>
    <property type="project" value="UniProtKB-KW"/>
</dbReference>
<dbReference type="RefSeq" id="WP_011309836.1">
    <property type="nucleotide sequence ID" value="NZ_AP024514.1"/>
</dbReference>
<dbReference type="Proteomes" id="UP000248786">
    <property type="component" value="Unassembled WGS sequence"/>
</dbReference>
<dbReference type="Proteomes" id="UP000249146">
    <property type="component" value="Unassembled WGS sequence"/>
</dbReference>
<reference evidence="1 5" key="1">
    <citation type="submission" date="2015-03" db="EMBL/GenBank/DDBJ databases">
        <title>Genomic characterization of Dehalococcoides mccartyi strain 11a5, an unusal plasmid-containing chloroethene dechlorinator.</title>
        <authorList>
            <person name="Zhao S."/>
            <person name="Ding C."/>
            <person name="He J."/>
        </authorList>
    </citation>
    <scope>NUCLEOTIDE SEQUENCE [LARGE SCALE GENOMIC DNA]</scope>
    <source>
        <strain evidence="1 5">11a5</strain>
    </source>
</reference>
<sequence length="273" mass="31124">MNRPASDIDWAKAWDDATAQRGLRANLERQGHSREDFWQKYQSWMSLYVNRDYPGKLLERIIGITRGGESLLDIGAGAGSFAIPLAKQGVKVTAIEPSPRQSGLLMAEIEKELLANIRLVSQPWEELLPEEIGCHDHVMAVYSLEMENIRLALEKMITLAAKNVFIVHTAGNDLRPILKTLFGLQASPDYIYIYNILYQMGFSPDVEVFYRNYQIPLDVQLEMFSYNPGLNPEELAKLKEHLTDSGKTFTEGGQVWLKRQNRDALIRIKKEVQ</sequence>
<evidence type="ECO:0000313" key="3">
    <source>
        <dbReference type="EMBL" id="RAL69019.1"/>
    </source>
</evidence>
<dbReference type="Gene3D" id="3.40.50.150">
    <property type="entry name" value="Vaccinia Virus protein VP39"/>
    <property type="match status" value="1"/>
</dbReference>
<evidence type="ECO:0000313" key="4">
    <source>
        <dbReference type="EMBL" id="RAL70193.1"/>
    </source>
</evidence>
<proteinExistence type="predicted"/>
<dbReference type="InterPro" id="IPR050723">
    <property type="entry name" value="CFA/CMAS"/>
</dbReference>
<dbReference type="GO" id="GO:0032259">
    <property type="term" value="P:methylation"/>
    <property type="evidence" value="ECO:0007669"/>
    <property type="project" value="UniProtKB-KW"/>
</dbReference>